<dbReference type="InterPro" id="IPR007627">
    <property type="entry name" value="RNA_pol_sigma70_r2"/>
</dbReference>
<name>A0ABQ3I5C2_9BACT</name>
<dbReference type="Proteomes" id="UP000658258">
    <property type="component" value="Unassembled WGS sequence"/>
</dbReference>
<dbReference type="Gene3D" id="1.10.10.10">
    <property type="entry name" value="Winged helix-like DNA-binding domain superfamily/Winged helix DNA-binding domain"/>
    <property type="match status" value="1"/>
</dbReference>
<dbReference type="InterPro" id="IPR036388">
    <property type="entry name" value="WH-like_DNA-bd_sf"/>
</dbReference>
<keyword evidence="3" id="KW-0731">Sigma factor</keyword>
<protein>
    <submittedName>
        <fullName evidence="7">RNA polymerase sigma factor SigZ</fullName>
    </submittedName>
</protein>
<dbReference type="InterPro" id="IPR014284">
    <property type="entry name" value="RNA_pol_sigma-70_dom"/>
</dbReference>
<dbReference type="NCBIfam" id="TIGR02937">
    <property type="entry name" value="sigma70-ECF"/>
    <property type="match status" value="1"/>
</dbReference>
<gene>
    <name evidence="7" type="primary">rpoE2</name>
    <name evidence="7" type="ORF">GCM10011340_17960</name>
</gene>
<evidence type="ECO:0000256" key="4">
    <source>
        <dbReference type="ARBA" id="ARBA00023163"/>
    </source>
</evidence>
<dbReference type="SUPFAM" id="SSF88659">
    <property type="entry name" value="Sigma3 and sigma4 domains of RNA polymerase sigma factors"/>
    <property type="match status" value="1"/>
</dbReference>
<evidence type="ECO:0000259" key="6">
    <source>
        <dbReference type="Pfam" id="PF08281"/>
    </source>
</evidence>
<evidence type="ECO:0000256" key="1">
    <source>
        <dbReference type="ARBA" id="ARBA00010641"/>
    </source>
</evidence>
<comment type="similarity">
    <text evidence="1">Belongs to the sigma-70 factor family. ECF subfamily.</text>
</comment>
<keyword evidence="2" id="KW-0805">Transcription regulation</keyword>
<evidence type="ECO:0000256" key="2">
    <source>
        <dbReference type="ARBA" id="ARBA00023015"/>
    </source>
</evidence>
<feature type="domain" description="RNA polymerase sigma factor 70 region 4 type 2" evidence="6">
    <location>
        <begin position="108"/>
        <end position="158"/>
    </location>
</feature>
<reference evidence="8" key="1">
    <citation type="journal article" date="2019" name="Int. J. Syst. Evol. Microbiol.">
        <title>The Global Catalogue of Microorganisms (GCM) 10K type strain sequencing project: providing services to taxonomists for standard genome sequencing and annotation.</title>
        <authorList>
            <consortium name="The Broad Institute Genomics Platform"/>
            <consortium name="The Broad Institute Genome Sequencing Center for Infectious Disease"/>
            <person name="Wu L."/>
            <person name="Ma J."/>
        </authorList>
    </citation>
    <scope>NUCLEOTIDE SEQUENCE [LARGE SCALE GENOMIC DNA]</scope>
    <source>
        <strain evidence="8">CGMCC 1.15111</strain>
    </source>
</reference>
<dbReference type="Gene3D" id="1.10.1740.10">
    <property type="match status" value="1"/>
</dbReference>
<comment type="caution">
    <text evidence="7">The sequence shown here is derived from an EMBL/GenBank/DDBJ whole genome shotgun (WGS) entry which is preliminary data.</text>
</comment>
<organism evidence="7 8">
    <name type="scientific">Roseivirga thermotolerans</name>
    <dbReference type="NCBI Taxonomy" id="1758176"/>
    <lineage>
        <taxon>Bacteria</taxon>
        <taxon>Pseudomonadati</taxon>
        <taxon>Bacteroidota</taxon>
        <taxon>Cytophagia</taxon>
        <taxon>Cytophagales</taxon>
        <taxon>Roseivirgaceae</taxon>
        <taxon>Roseivirga</taxon>
    </lineage>
</organism>
<evidence type="ECO:0000256" key="3">
    <source>
        <dbReference type="ARBA" id="ARBA00023082"/>
    </source>
</evidence>
<dbReference type="Pfam" id="PF04542">
    <property type="entry name" value="Sigma70_r2"/>
    <property type="match status" value="1"/>
</dbReference>
<dbReference type="SUPFAM" id="SSF88946">
    <property type="entry name" value="Sigma2 domain of RNA polymerase sigma factors"/>
    <property type="match status" value="1"/>
</dbReference>
<evidence type="ECO:0000313" key="7">
    <source>
        <dbReference type="EMBL" id="GHE63053.1"/>
    </source>
</evidence>
<dbReference type="InterPro" id="IPR013325">
    <property type="entry name" value="RNA_pol_sigma_r2"/>
</dbReference>
<dbReference type="PANTHER" id="PTHR43133:SF62">
    <property type="entry name" value="RNA POLYMERASE SIGMA FACTOR SIGZ"/>
    <property type="match status" value="1"/>
</dbReference>
<evidence type="ECO:0000313" key="8">
    <source>
        <dbReference type="Proteomes" id="UP000658258"/>
    </source>
</evidence>
<dbReference type="RefSeq" id="WP_189629892.1">
    <property type="nucleotide sequence ID" value="NZ_BNAG01000002.1"/>
</dbReference>
<keyword evidence="8" id="KW-1185">Reference proteome</keyword>
<dbReference type="InterPro" id="IPR013249">
    <property type="entry name" value="RNA_pol_sigma70_r4_t2"/>
</dbReference>
<dbReference type="PANTHER" id="PTHR43133">
    <property type="entry name" value="RNA POLYMERASE ECF-TYPE SIGMA FACTO"/>
    <property type="match status" value="1"/>
</dbReference>
<proteinExistence type="inferred from homology"/>
<sequence>MAKNQDNLLNTSALAHSLYSDILRFVKSKVNQTEDAEDLTQEVFCKIAESNLEEISHVKAWIYTVARNTVIDYYRSKKHITSPLPENELPDFPVEADEASFDHLNRCIRPFMEQLPTDLRNIMVWSELEGKPQKTIAEQLGMNYVTLRSKIQRGRKKLGKMISQCCQAGVPQKITEISTPSSCQC</sequence>
<feature type="domain" description="RNA polymerase sigma-70 region 2" evidence="5">
    <location>
        <begin position="16"/>
        <end position="78"/>
    </location>
</feature>
<accession>A0ABQ3I5C2</accession>
<dbReference type="InterPro" id="IPR013324">
    <property type="entry name" value="RNA_pol_sigma_r3/r4-like"/>
</dbReference>
<dbReference type="Pfam" id="PF08281">
    <property type="entry name" value="Sigma70_r4_2"/>
    <property type="match status" value="1"/>
</dbReference>
<dbReference type="InterPro" id="IPR039425">
    <property type="entry name" value="RNA_pol_sigma-70-like"/>
</dbReference>
<evidence type="ECO:0000259" key="5">
    <source>
        <dbReference type="Pfam" id="PF04542"/>
    </source>
</evidence>
<dbReference type="EMBL" id="BNAG01000002">
    <property type="protein sequence ID" value="GHE63053.1"/>
    <property type="molecule type" value="Genomic_DNA"/>
</dbReference>
<keyword evidence="4" id="KW-0804">Transcription</keyword>
<dbReference type="CDD" id="cd06171">
    <property type="entry name" value="Sigma70_r4"/>
    <property type="match status" value="1"/>
</dbReference>